<dbReference type="RefSeq" id="WP_378072826.1">
    <property type="nucleotide sequence ID" value="NZ_JBHSBL010000029.1"/>
</dbReference>
<organism evidence="2 3">
    <name type="scientific">Actinoplanes subglobosus</name>
    <dbReference type="NCBI Taxonomy" id="1547892"/>
    <lineage>
        <taxon>Bacteria</taxon>
        <taxon>Bacillati</taxon>
        <taxon>Actinomycetota</taxon>
        <taxon>Actinomycetes</taxon>
        <taxon>Micromonosporales</taxon>
        <taxon>Micromonosporaceae</taxon>
        <taxon>Actinoplanes</taxon>
    </lineage>
</organism>
<sequence>MRIDWAALPKAVTEQVAHRVGGSDVTPASAGDHAEVAATVAGARGKVFVKAARSDLAVRSLRYELRVSEAVSRSHSPAVEWHFEAAGWLVAGFEHCEGPHADLSPGSSDLRLLAAALDDLGSTPAPDVRPFMPYERFGFAKPAMDGDTLVHTDLTAANLIVTRHGLRIVDWAMAAKAAPWVELAALTAWLIGAGHTPEQAEQWLAQRTAWEATDPATLTFFATSNAEKWARKAQHSTATWTHDLANWTGQWAAYRLRFGSARCLGTSPIRGTSRSIPPTT</sequence>
<name>A0ABV8JE15_9ACTN</name>
<proteinExistence type="predicted"/>
<reference evidence="3" key="1">
    <citation type="journal article" date="2019" name="Int. J. Syst. Evol. Microbiol.">
        <title>The Global Catalogue of Microorganisms (GCM) 10K type strain sequencing project: providing services to taxonomists for standard genome sequencing and annotation.</title>
        <authorList>
            <consortium name="The Broad Institute Genomics Platform"/>
            <consortium name="The Broad Institute Genome Sequencing Center for Infectious Disease"/>
            <person name="Wu L."/>
            <person name="Ma J."/>
        </authorList>
    </citation>
    <scope>NUCLEOTIDE SEQUENCE [LARGE SCALE GENOMIC DNA]</scope>
    <source>
        <strain evidence="3">TBRC 5832</strain>
    </source>
</reference>
<accession>A0ABV8JE15</accession>
<dbReference type="Pfam" id="PF01636">
    <property type="entry name" value="APH"/>
    <property type="match status" value="1"/>
</dbReference>
<dbReference type="Proteomes" id="UP001595867">
    <property type="component" value="Unassembled WGS sequence"/>
</dbReference>
<dbReference type="SUPFAM" id="SSF56112">
    <property type="entry name" value="Protein kinase-like (PK-like)"/>
    <property type="match status" value="1"/>
</dbReference>
<gene>
    <name evidence="2" type="ORF">ACFO0C_44075</name>
</gene>
<dbReference type="Gene3D" id="3.90.1200.10">
    <property type="match status" value="1"/>
</dbReference>
<dbReference type="InterPro" id="IPR011009">
    <property type="entry name" value="Kinase-like_dom_sf"/>
</dbReference>
<evidence type="ECO:0000313" key="2">
    <source>
        <dbReference type="EMBL" id="MFC4071955.1"/>
    </source>
</evidence>
<protein>
    <submittedName>
        <fullName evidence="2">Phosphotransferase</fullName>
    </submittedName>
</protein>
<dbReference type="InterPro" id="IPR002575">
    <property type="entry name" value="Aminoglycoside_PTrfase"/>
</dbReference>
<evidence type="ECO:0000313" key="3">
    <source>
        <dbReference type="Proteomes" id="UP001595867"/>
    </source>
</evidence>
<comment type="caution">
    <text evidence="2">The sequence shown here is derived from an EMBL/GenBank/DDBJ whole genome shotgun (WGS) entry which is preliminary data.</text>
</comment>
<feature type="domain" description="Aminoglycoside phosphotransferase" evidence="1">
    <location>
        <begin position="148"/>
        <end position="214"/>
    </location>
</feature>
<keyword evidence="3" id="KW-1185">Reference proteome</keyword>
<dbReference type="EMBL" id="JBHSBL010000029">
    <property type="protein sequence ID" value="MFC4071955.1"/>
    <property type="molecule type" value="Genomic_DNA"/>
</dbReference>
<evidence type="ECO:0000259" key="1">
    <source>
        <dbReference type="Pfam" id="PF01636"/>
    </source>
</evidence>